<keyword evidence="1" id="KW-0175">Coiled coil</keyword>
<proteinExistence type="predicted"/>
<dbReference type="InterPro" id="IPR007690">
    <property type="entry name" value="T2SS_GspM"/>
</dbReference>
<comment type="caution">
    <text evidence="2">The sequence shown here is derived from an EMBL/GenBank/DDBJ whole genome shotgun (WGS) entry which is preliminary data.</text>
</comment>
<dbReference type="GO" id="GO:0015627">
    <property type="term" value="C:type II protein secretion system complex"/>
    <property type="evidence" value="ECO:0007669"/>
    <property type="project" value="InterPro"/>
</dbReference>
<sequence length="225" mass="25417">MTMRAQFDKVVAKIDGMSLRERALIFAAAAFLLVSLIDSLFLEPLLAKQKTLSAQLVQQQEKMKEVQSRIAALIQARQADANSPLRERIRTLRQQIAEGDAYLKDRRDKLVPPERMAQLLEQVLNKNDRLKLVALVTLPVSLLIEPSPDAPAGQTGELERQIYKHGVKITVRGSYADLLQYLTALEKLPAQMYWGAAKMDVVQHPTVELTLTLYTLSLDRTWLKV</sequence>
<dbReference type="Pfam" id="PF04612">
    <property type="entry name" value="T2SSM"/>
    <property type="match status" value="1"/>
</dbReference>
<gene>
    <name evidence="2" type="ORF">GALL_65230</name>
</gene>
<evidence type="ECO:0000313" key="2">
    <source>
        <dbReference type="EMBL" id="OIR11667.1"/>
    </source>
</evidence>
<organism evidence="2">
    <name type="scientific">mine drainage metagenome</name>
    <dbReference type="NCBI Taxonomy" id="410659"/>
    <lineage>
        <taxon>unclassified sequences</taxon>
        <taxon>metagenomes</taxon>
        <taxon>ecological metagenomes</taxon>
    </lineage>
</organism>
<dbReference type="EMBL" id="MLJW01000019">
    <property type="protein sequence ID" value="OIR11667.1"/>
    <property type="molecule type" value="Genomic_DNA"/>
</dbReference>
<evidence type="ECO:0000256" key="1">
    <source>
        <dbReference type="SAM" id="Coils"/>
    </source>
</evidence>
<feature type="coiled-coil region" evidence="1">
    <location>
        <begin position="49"/>
        <end position="76"/>
    </location>
</feature>
<reference evidence="2" key="1">
    <citation type="submission" date="2016-10" db="EMBL/GenBank/DDBJ databases">
        <title>Sequence of Gallionella enrichment culture.</title>
        <authorList>
            <person name="Poehlein A."/>
            <person name="Muehling M."/>
            <person name="Daniel R."/>
        </authorList>
    </citation>
    <scope>NUCLEOTIDE SEQUENCE</scope>
</reference>
<protein>
    <submittedName>
        <fullName evidence="2">General secretion pathway, M protein</fullName>
    </submittedName>
</protein>
<accession>A0A1J5SUL4</accession>
<dbReference type="GO" id="GO:0015628">
    <property type="term" value="P:protein secretion by the type II secretion system"/>
    <property type="evidence" value="ECO:0007669"/>
    <property type="project" value="InterPro"/>
</dbReference>
<name>A0A1J5SUL4_9ZZZZ</name>
<dbReference type="AlphaFoldDB" id="A0A1J5SUL4"/>
<dbReference type="SUPFAM" id="SSF46966">
    <property type="entry name" value="Spectrin repeat"/>
    <property type="match status" value="1"/>
</dbReference>